<organism evidence="1 2">
    <name type="scientific">Candidatus Collierbacteria bacterium RIFOXYD1_FULL_40_9</name>
    <dbReference type="NCBI Taxonomy" id="1817731"/>
    <lineage>
        <taxon>Bacteria</taxon>
        <taxon>Candidatus Collieribacteriota</taxon>
    </lineage>
</organism>
<evidence type="ECO:0000313" key="1">
    <source>
        <dbReference type="EMBL" id="OGD83939.1"/>
    </source>
</evidence>
<evidence type="ECO:0000313" key="2">
    <source>
        <dbReference type="Proteomes" id="UP000179237"/>
    </source>
</evidence>
<proteinExistence type="predicted"/>
<name>A0A1F5FWF0_9BACT</name>
<reference evidence="1 2" key="1">
    <citation type="journal article" date="2016" name="Nat. Commun.">
        <title>Thousands of microbial genomes shed light on interconnected biogeochemical processes in an aquifer system.</title>
        <authorList>
            <person name="Anantharaman K."/>
            <person name="Brown C.T."/>
            <person name="Hug L.A."/>
            <person name="Sharon I."/>
            <person name="Castelle C.J."/>
            <person name="Probst A.J."/>
            <person name="Thomas B.C."/>
            <person name="Singh A."/>
            <person name="Wilkins M.J."/>
            <person name="Karaoz U."/>
            <person name="Brodie E.L."/>
            <person name="Williams K.H."/>
            <person name="Hubbard S.S."/>
            <person name="Banfield J.F."/>
        </authorList>
    </citation>
    <scope>NUCLEOTIDE SEQUENCE [LARGE SCALE GENOMIC DNA]</scope>
</reference>
<gene>
    <name evidence="1" type="ORF">A2572_00055</name>
</gene>
<dbReference type="EMBL" id="MFAQ01000005">
    <property type="protein sequence ID" value="OGD83939.1"/>
    <property type="molecule type" value="Genomic_DNA"/>
</dbReference>
<sequence>MIANLALSKEALIKQVKAVINTKDFQKAVRIPELNIKIIDERLYWGLGKNPGYVVVDVMAEKVYRVFEISEPLSDHSLCSPEMALLVFEDLQDLIQSINLYNASQAFDQVMSEIFSLGSLRDSDLAN</sequence>
<protein>
    <submittedName>
        <fullName evidence="1">Uncharacterized protein</fullName>
    </submittedName>
</protein>
<comment type="caution">
    <text evidence="1">The sequence shown here is derived from an EMBL/GenBank/DDBJ whole genome shotgun (WGS) entry which is preliminary data.</text>
</comment>
<accession>A0A1F5FWF0</accession>
<dbReference type="AlphaFoldDB" id="A0A1F5FWF0"/>
<dbReference type="Proteomes" id="UP000179237">
    <property type="component" value="Unassembled WGS sequence"/>
</dbReference>